<accession>B7PIT6</accession>
<feature type="compositionally biased region" description="Polar residues" evidence="1">
    <location>
        <begin position="51"/>
        <end position="62"/>
    </location>
</feature>
<keyword evidence="4" id="KW-1185">Reference proteome</keyword>
<dbReference type="InParanoid" id="B7PIT6"/>
<reference evidence="3" key="2">
    <citation type="submission" date="2020-05" db="UniProtKB">
        <authorList>
            <consortium name="EnsemblMetazoa"/>
        </authorList>
    </citation>
    <scope>IDENTIFICATION</scope>
    <source>
        <strain evidence="3">wikel</strain>
    </source>
</reference>
<gene>
    <name evidence="2" type="ORF">IscW_ISCW005099</name>
</gene>
<dbReference type="EnsemblMetazoa" id="ISCW005099-RA">
    <property type="protein sequence ID" value="ISCW005099-PA"/>
    <property type="gene ID" value="ISCW005099"/>
</dbReference>
<evidence type="ECO:0000313" key="4">
    <source>
        <dbReference type="Proteomes" id="UP000001555"/>
    </source>
</evidence>
<protein>
    <submittedName>
        <fullName evidence="2 3">Uncharacterized protein</fullName>
    </submittedName>
</protein>
<proteinExistence type="predicted"/>
<evidence type="ECO:0000313" key="3">
    <source>
        <dbReference type="EnsemblMetazoa" id="ISCW005099-PA"/>
    </source>
</evidence>
<dbReference type="VEuPathDB" id="VectorBase:ISCI005099"/>
<evidence type="ECO:0000256" key="1">
    <source>
        <dbReference type="SAM" id="MobiDB-lite"/>
    </source>
</evidence>
<dbReference type="VEuPathDB" id="VectorBase:ISCW005099"/>
<feature type="region of interest" description="Disordered" evidence="1">
    <location>
        <begin position="1"/>
        <end position="68"/>
    </location>
</feature>
<evidence type="ECO:0000313" key="2">
    <source>
        <dbReference type="EMBL" id="EEC06508.1"/>
    </source>
</evidence>
<reference evidence="2 4" key="1">
    <citation type="submission" date="2008-03" db="EMBL/GenBank/DDBJ databases">
        <title>Annotation of Ixodes scapularis.</title>
        <authorList>
            <consortium name="Ixodes scapularis Genome Project Consortium"/>
            <person name="Caler E."/>
            <person name="Hannick L.I."/>
            <person name="Bidwell S."/>
            <person name="Joardar V."/>
            <person name="Thiagarajan M."/>
            <person name="Amedeo P."/>
            <person name="Galinsky K.J."/>
            <person name="Schobel S."/>
            <person name="Inman J."/>
            <person name="Hostetler J."/>
            <person name="Miller J."/>
            <person name="Hammond M."/>
            <person name="Megy K."/>
            <person name="Lawson D."/>
            <person name="Kodira C."/>
            <person name="Sutton G."/>
            <person name="Meyer J."/>
            <person name="Hill C.A."/>
            <person name="Birren B."/>
            <person name="Nene V."/>
            <person name="Collins F."/>
            <person name="Alarcon-Chaidez F."/>
            <person name="Wikel S."/>
            <person name="Strausberg R."/>
        </authorList>
    </citation>
    <scope>NUCLEOTIDE SEQUENCE [LARGE SCALE GENOMIC DNA]</scope>
    <source>
        <strain evidence="4">Wikel</strain>
        <strain evidence="2">Wikel colony</strain>
    </source>
</reference>
<sequence length="68" mass="7048">MAAAVGIVVGDSMHASIRTHTRPPAQRPNRVTKEQRAKSESAVTPCLCPGAQSSRGSSNNGAGHSCDF</sequence>
<organism>
    <name type="scientific">Ixodes scapularis</name>
    <name type="common">Black-legged tick</name>
    <name type="synonym">Deer tick</name>
    <dbReference type="NCBI Taxonomy" id="6945"/>
    <lineage>
        <taxon>Eukaryota</taxon>
        <taxon>Metazoa</taxon>
        <taxon>Ecdysozoa</taxon>
        <taxon>Arthropoda</taxon>
        <taxon>Chelicerata</taxon>
        <taxon>Arachnida</taxon>
        <taxon>Acari</taxon>
        <taxon>Parasitiformes</taxon>
        <taxon>Ixodida</taxon>
        <taxon>Ixodoidea</taxon>
        <taxon>Ixodidae</taxon>
        <taxon>Ixodinae</taxon>
        <taxon>Ixodes</taxon>
    </lineage>
</organism>
<dbReference type="HOGENOM" id="CLU_2796799_0_0_1"/>
<dbReference type="EMBL" id="ABJB010120642">
    <property type="status" value="NOT_ANNOTATED_CDS"/>
    <property type="molecule type" value="Genomic_DNA"/>
</dbReference>
<dbReference type="PaxDb" id="6945-B7PIT6"/>
<dbReference type="AlphaFoldDB" id="B7PIT6"/>
<name>B7PIT6_IXOSC</name>
<dbReference type="EMBL" id="DS721489">
    <property type="protein sequence ID" value="EEC06508.1"/>
    <property type="molecule type" value="Genomic_DNA"/>
</dbReference>
<dbReference type="Proteomes" id="UP000001555">
    <property type="component" value="Unassembled WGS sequence"/>
</dbReference>